<dbReference type="GO" id="GO:0005829">
    <property type="term" value="C:cytosol"/>
    <property type="evidence" value="ECO:0007669"/>
    <property type="project" value="TreeGrafter"/>
</dbReference>
<dbReference type="GO" id="GO:0016831">
    <property type="term" value="F:carboxy-lyase activity"/>
    <property type="evidence" value="ECO:0007669"/>
    <property type="project" value="InterPro"/>
</dbReference>
<comment type="caution">
    <text evidence="3">The sequence shown here is derived from an EMBL/GenBank/DDBJ whole genome shotgun (WGS) entry which is preliminary data.</text>
</comment>
<gene>
    <name evidence="3" type="ORF">AN2335V1_0448</name>
</gene>
<dbReference type="GO" id="GO:0016787">
    <property type="term" value="F:hydrolase activity"/>
    <property type="evidence" value="ECO:0007669"/>
    <property type="project" value="InterPro"/>
</dbReference>
<dbReference type="PANTHER" id="PTHR21240">
    <property type="entry name" value="2-AMINO-3-CARBOXYLMUCONATE-6-SEMIALDEHYDE DECARBOXYLASE"/>
    <property type="match status" value="1"/>
</dbReference>
<dbReference type="InterPro" id="IPR032466">
    <property type="entry name" value="Metal_Hydrolase"/>
</dbReference>
<dbReference type="GO" id="GO:0019748">
    <property type="term" value="P:secondary metabolic process"/>
    <property type="evidence" value="ECO:0007669"/>
    <property type="project" value="TreeGrafter"/>
</dbReference>
<evidence type="ECO:0000313" key="3">
    <source>
        <dbReference type="EMBL" id="CAH5958808.1"/>
    </source>
</evidence>
<dbReference type="InterPro" id="IPR032465">
    <property type="entry name" value="ACMSD"/>
</dbReference>
<dbReference type="Gene3D" id="3.20.20.140">
    <property type="entry name" value="Metal-dependent hydrolases"/>
    <property type="match status" value="1"/>
</dbReference>
<protein>
    <recommendedName>
        <fullName evidence="2">Amidohydrolase-related domain-containing protein</fullName>
    </recommendedName>
</protein>
<organism evidence="3 4">
    <name type="scientific">Klebsiella variicola</name>
    <dbReference type="NCBI Taxonomy" id="244366"/>
    <lineage>
        <taxon>Bacteria</taxon>
        <taxon>Pseudomonadati</taxon>
        <taxon>Pseudomonadota</taxon>
        <taxon>Gammaproteobacteria</taxon>
        <taxon>Enterobacterales</taxon>
        <taxon>Enterobacteriaceae</taxon>
        <taxon>Klebsiella/Raoultella group</taxon>
        <taxon>Klebsiella</taxon>
        <taxon>Klebsiella pneumoniae complex</taxon>
    </lineage>
</organism>
<evidence type="ECO:0000313" key="4">
    <source>
        <dbReference type="Proteomes" id="UP000789617"/>
    </source>
</evidence>
<reference evidence="3" key="1">
    <citation type="submission" date="2022-05" db="EMBL/GenBank/DDBJ databases">
        <authorList>
            <person name="Alioto T."/>
            <person name="Alioto T."/>
            <person name="Gomez Garrido J."/>
        </authorList>
    </citation>
    <scope>NUCLEOTIDE SEQUENCE</scope>
    <source>
        <strain evidence="3">0</strain>
    </source>
</reference>
<name>A0A9P0UUK7_KLEVA</name>
<dbReference type="Proteomes" id="UP000789617">
    <property type="component" value="Unassembled WGS sequence"/>
</dbReference>
<dbReference type="Pfam" id="PF04909">
    <property type="entry name" value="Amidohydro_2"/>
    <property type="match status" value="1"/>
</dbReference>
<accession>A0A9P0UUK7</accession>
<keyword evidence="4" id="KW-1185">Reference proteome</keyword>
<dbReference type="PANTHER" id="PTHR21240:SF30">
    <property type="entry name" value="AMIDOHYDROLASE-RELATED DOMAIN-CONTAINING PROTEIN-RELATED"/>
    <property type="match status" value="1"/>
</dbReference>
<dbReference type="AlphaFoldDB" id="A0A9P0UUK7"/>
<feature type="domain" description="Amidohydrolase-related" evidence="2">
    <location>
        <begin position="58"/>
        <end position="322"/>
    </location>
</feature>
<dbReference type="RefSeq" id="WP_023322813.1">
    <property type="nucleotide sequence ID" value="NZ_BIGP01000023.1"/>
</dbReference>
<proteinExistence type="predicted"/>
<keyword evidence="1" id="KW-0456">Lyase</keyword>
<sequence>MKNKIALEEHFATEDTLEDSYDSIYPEKWHEIKYHIQAVGEQRLRQMDNAGIELAIVSLNAPAIQRIHDPVRAIEVAHRANDALAEQIEKHRDRFRGFAALPMQDPDAATEEMTRCFVDLGFVGALVNGFSQHESEDTALYLDDGRYDAFWEVFAAFQRPFYLHPRNPLPSRAQVYQGHPWLLGSAWAFGVETATHALRLMGSGLFDRHPDLQLVLGHLGEGLPALIWRIDHRVENEPRGYPCSHSFQHYFSHNFHVTTSGNFRSSALQVALQELGIERIMFSTDFPFEEMQWASDWFDTLPLSENDKLKISRHNALNLFNLPH</sequence>
<evidence type="ECO:0000256" key="1">
    <source>
        <dbReference type="ARBA" id="ARBA00023239"/>
    </source>
</evidence>
<dbReference type="SUPFAM" id="SSF51556">
    <property type="entry name" value="Metallo-dependent hydrolases"/>
    <property type="match status" value="1"/>
</dbReference>
<dbReference type="InterPro" id="IPR006680">
    <property type="entry name" value="Amidohydro-rel"/>
</dbReference>
<evidence type="ECO:0000259" key="2">
    <source>
        <dbReference type="Pfam" id="PF04909"/>
    </source>
</evidence>
<dbReference type="EMBL" id="CAJOXS020000001">
    <property type="protein sequence ID" value="CAH5958808.1"/>
    <property type="molecule type" value="Genomic_DNA"/>
</dbReference>